<organism evidence="1 2">
    <name type="scientific">Rhodovulum steppense</name>
    <dbReference type="NCBI Taxonomy" id="540251"/>
    <lineage>
        <taxon>Bacteria</taxon>
        <taxon>Pseudomonadati</taxon>
        <taxon>Pseudomonadota</taxon>
        <taxon>Alphaproteobacteria</taxon>
        <taxon>Rhodobacterales</taxon>
        <taxon>Paracoccaceae</taxon>
        <taxon>Rhodovulum</taxon>
    </lineage>
</organism>
<reference evidence="1 2" key="1">
    <citation type="submission" date="2019-03" db="EMBL/GenBank/DDBJ databases">
        <title>Genomic Encyclopedia of Type Strains, Phase IV (KMG-IV): sequencing the most valuable type-strain genomes for metagenomic binning, comparative biology and taxonomic classification.</title>
        <authorList>
            <person name="Goeker M."/>
        </authorList>
    </citation>
    <scope>NUCLEOTIDE SEQUENCE [LARGE SCALE GENOMIC DNA]</scope>
    <source>
        <strain evidence="1 2">DSM 21153</strain>
    </source>
</reference>
<protein>
    <submittedName>
        <fullName evidence="1">Uncharacterized protein</fullName>
    </submittedName>
</protein>
<evidence type="ECO:0000313" key="2">
    <source>
        <dbReference type="Proteomes" id="UP000295277"/>
    </source>
</evidence>
<accession>A0A4R1YVB1</accession>
<proteinExistence type="predicted"/>
<name>A0A4R1YVB1_9RHOB</name>
<sequence length="125" mass="13329">MTAPDRVFPAGEVAPLALATVLGGLGHELGHAADLLRRYERAVLARESVPDERPRGARELQLVDLVIQILDDLGPLAARLADEVPPGTAIPGAVLDQLRLDQLRTLLGGPTRREAPHSGGHIDVF</sequence>
<evidence type="ECO:0000313" key="1">
    <source>
        <dbReference type="EMBL" id="TCM85059.1"/>
    </source>
</evidence>
<dbReference type="AlphaFoldDB" id="A0A4R1YVB1"/>
<dbReference type="RefSeq" id="WP_132694557.1">
    <property type="nucleotide sequence ID" value="NZ_SLVM01000009.1"/>
</dbReference>
<dbReference type="EMBL" id="SLVM01000009">
    <property type="protein sequence ID" value="TCM85059.1"/>
    <property type="molecule type" value="Genomic_DNA"/>
</dbReference>
<comment type="caution">
    <text evidence="1">The sequence shown here is derived from an EMBL/GenBank/DDBJ whole genome shotgun (WGS) entry which is preliminary data.</text>
</comment>
<keyword evidence="2" id="KW-1185">Reference proteome</keyword>
<dbReference type="Proteomes" id="UP000295277">
    <property type="component" value="Unassembled WGS sequence"/>
</dbReference>
<gene>
    <name evidence="1" type="ORF">EV216_109144</name>
</gene>